<dbReference type="NCBIfam" id="TIGR01409">
    <property type="entry name" value="TAT_signal_seq"/>
    <property type="match status" value="1"/>
</dbReference>
<dbReference type="InterPro" id="IPR006311">
    <property type="entry name" value="TAT_signal"/>
</dbReference>
<dbReference type="InterPro" id="IPR027056">
    <property type="entry name" value="Gluconate_2DH_su3"/>
</dbReference>
<dbReference type="Proteomes" id="UP000703893">
    <property type="component" value="Unassembled WGS sequence"/>
</dbReference>
<dbReference type="Pfam" id="PF13618">
    <property type="entry name" value="Gluconate_2-dh3"/>
    <property type="match status" value="1"/>
</dbReference>
<organism evidence="1 2">
    <name type="scientific">Candidatus Tanganyikabacteria bacterium</name>
    <dbReference type="NCBI Taxonomy" id="2961651"/>
    <lineage>
        <taxon>Bacteria</taxon>
        <taxon>Bacillati</taxon>
        <taxon>Candidatus Sericytochromatia</taxon>
        <taxon>Candidatus Tanganyikabacteria</taxon>
    </lineage>
</organism>
<proteinExistence type="predicted"/>
<evidence type="ECO:0000313" key="2">
    <source>
        <dbReference type="Proteomes" id="UP000703893"/>
    </source>
</evidence>
<protein>
    <submittedName>
        <fullName evidence="1">Twin-arginine translocation signal domain-containing protein</fullName>
    </submittedName>
</protein>
<dbReference type="InterPro" id="IPR019546">
    <property type="entry name" value="TAT_signal_bac_arc"/>
</dbReference>
<comment type="caution">
    <text evidence="1">The sequence shown here is derived from an EMBL/GenBank/DDBJ whole genome shotgun (WGS) entry which is preliminary data.</text>
</comment>
<dbReference type="PROSITE" id="PS51318">
    <property type="entry name" value="TAT"/>
    <property type="match status" value="1"/>
</dbReference>
<accession>A0A938BMV8</accession>
<sequence>MEVRTISRRSVLKGLAGTGAVLIAGSFPLVSCAGQGVPAPDFELKYFTPEEYRTVSRVAGVMLPGGDGAPPAADLEVSAHADKLIATLNPVLRDEFRQMLQLFENIPLLALKLTPFSRQTENGALEYLWIWRNSSVSVQRQGFNALKRLAAGIYYADPRSWSAIGYEGVWVGNRDLGYGSDNQGWAELVNPNVYKKFEA</sequence>
<reference evidence="1 2" key="1">
    <citation type="submission" date="2019-03" db="EMBL/GenBank/DDBJ databases">
        <title>Lake Tanganyika Metagenome-Assembled Genomes (MAGs).</title>
        <authorList>
            <person name="Tran P."/>
        </authorList>
    </citation>
    <scope>NUCLEOTIDE SEQUENCE [LARGE SCALE GENOMIC DNA]</scope>
    <source>
        <strain evidence="1">K_DeepCast_65m_m2_236</strain>
    </source>
</reference>
<gene>
    <name evidence="1" type="ORF">FJZ00_04640</name>
</gene>
<dbReference type="EMBL" id="VGJX01000208">
    <property type="protein sequence ID" value="MBM3274415.1"/>
    <property type="molecule type" value="Genomic_DNA"/>
</dbReference>
<name>A0A938BMV8_9BACT</name>
<evidence type="ECO:0000313" key="1">
    <source>
        <dbReference type="EMBL" id="MBM3274415.1"/>
    </source>
</evidence>
<dbReference type="AlphaFoldDB" id="A0A938BMV8"/>